<protein>
    <submittedName>
        <fullName evidence="1">Uncharacterized protein</fullName>
    </submittedName>
</protein>
<accession>A0A0A9DP22</accession>
<dbReference type="EMBL" id="GBRH01208364">
    <property type="protein sequence ID" value="JAD89531.1"/>
    <property type="molecule type" value="Transcribed_RNA"/>
</dbReference>
<evidence type="ECO:0000313" key="1">
    <source>
        <dbReference type="EMBL" id="JAD89531.1"/>
    </source>
</evidence>
<sequence length="90" mass="9937">MNLMEIGLTNGTYAHNMRVTLWEIKQTKGSSLNQIQSIGASEKGTGGQDSCNMETKNHLASRRGHRWLARPIPSTATKRTAEHNSILICS</sequence>
<reference evidence="1" key="1">
    <citation type="submission" date="2014-09" db="EMBL/GenBank/DDBJ databases">
        <authorList>
            <person name="Magalhaes I.L.F."/>
            <person name="Oliveira U."/>
            <person name="Santos F.R."/>
            <person name="Vidigal T.H.D.A."/>
            <person name="Brescovit A.D."/>
            <person name="Santos A.J."/>
        </authorList>
    </citation>
    <scope>NUCLEOTIDE SEQUENCE</scope>
    <source>
        <tissue evidence="1">Shoot tissue taken approximately 20 cm above the soil surface</tissue>
    </source>
</reference>
<organism evidence="1">
    <name type="scientific">Arundo donax</name>
    <name type="common">Giant reed</name>
    <name type="synonym">Donax arundinaceus</name>
    <dbReference type="NCBI Taxonomy" id="35708"/>
    <lineage>
        <taxon>Eukaryota</taxon>
        <taxon>Viridiplantae</taxon>
        <taxon>Streptophyta</taxon>
        <taxon>Embryophyta</taxon>
        <taxon>Tracheophyta</taxon>
        <taxon>Spermatophyta</taxon>
        <taxon>Magnoliopsida</taxon>
        <taxon>Liliopsida</taxon>
        <taxon>Poales</taxon>
        <taxon>Poaceae</taxon>
        <taxon>PACMAD clade</taxon>
        <taxon>Arundinoideae</taxon>
        <taxon>Arundineae</taxon>
        <taxon>Arundo</taxon>
    </lineage>
</organism>
<name>A0A0A9DP22_ARUDO</name>
<dbReference type="AlphaFoldDB" id="A0A0A9DP22"/>
<proteinExistence type="predicted"/>
<reference evidence="1" key="2">
    <citation type="journal article" date="2015" name="Data Brief">
        <title>Shoot transcriptome of the giant reed, Arundo donax.</title>
        <authorList>
            <person name="Barrero R.A."/>
            <person name="Guerrero F.D."/>
            <person name="Moolhuijzen P."/>
            <person name="Goolsby J.A."/>
            <person name="Tidwell J."/>
            <person name="Bellgard S.E."/>
            <person name="Bellgard M.I."/>
        </authorList>
    </citation>
    <scope>NUCLEOTIDE SEQUENCE</scope>
    <source>
        <tissue evidence="1">Shoot tissue taken approximately 20 cm above the soil surface</tissue>
    </source>
</reference>